<keyword evidence="2" id="KW-1185">Reference proteome</keyword>
<reference evidence="1 2" key="1">
    <citation type="journal article" date="2023" name="Plants (Basel)">
        <title>Bridging the Gap: Combining Genomics and Transcriptomics Approaches to Understand Stylosanthes scabra, an Orphan Legume from the Brazilian Caatinga.</title>
        <authorList>
            <person name="Ferreira-Neto J.R.C."/>
            <person name="da Silva M.D."/>
            <person name="Binneck E."/>
            <person name="de Melo N.F."/>
            <person name="da Silva R.H."/>
            <person name="de Melo A.L.T.M."/>
            <person name="Pandolfi V."/>
            <person name="Bustamante F.O."/>
            <person name="Brasileiro-Vidal A.C."/>
            <person name="Benko-Iseppon A.M."/>
        </authorList>
    </citation>
    <scope>NUCLEOTIDE SEQUENCE [LARGE SCALE GENOMIC DNA]</scope>
    <source>
        <tissue evidence="1">Leaves</tissue>
    </source>
</reference>
<proteinExistence type="predicted"/>
<accession>A0ABU6RUC0</accession>
<name>A0ABU6RUC0_9FABA</name>
<evidence type="ECO:0000313" key="2">
    <source>
        <dbReference type="Proteomes" id="UP001341840"/>
    </source>
</evidence>
<dbReference type="Proteomes" id="UP001341840">
    <property type="component" value="Unassembled WGS sequence"/>
</dbReference>
<dbReference type="EMBL" id="JASCZI010031992">
    <property type="protein sequence ID" value="MED6127732.1"/>
    <property type="molecule type" value="Genomic_DNA"/>
</dbReference>
<comment type="caution">
    <text evidence="1">The sequence shown here is derived from an EMBL/GenBank/DDBJ whole genome shotgun (WGS) entry which is preliminary data.</text>
</comment>
<organism evidence="1 2">
    <name type="scientific">Stylosanthes scabra</name>
    <dbReference type="NCBI Taxonomy" id="79078"/>
    <lineage>
        <taxon>Eukaryota</taxon>
        <taxon>Viridiplantae</taxon>
        <taxon>Streptophyta</taxon>
        <taxon>Embryophyta</taxon>
        <taxon>Tracheophyta</taxon>
        <taxon>Spermatophyta</taxon>
        <taxon>Magnoliopsida</taxon>
        <taxon>eudicotyledons</taxon>
        <taxon>Gunneridae</taxon>
        <taxon>Pentapetalae</taxon>
        <taxon>rosids</taxon>
        <taxon>fabids</taxon>
        <taxon>Fabales</taxon>
        <taxon>Fabaceae</taxon>
        <taxon>Papilionoideae</taxon>
        <taxon>50 kb inversion clade</taxon>
        <taxon>dalbergioids sensu lato</taxon>
        <taxon>Dalbergieae</taxon>
        <taxon>Pterocarpus clade</taxon>
        <taxon>Stylosanthes</taxon>
    </lineage>
</organism>
<evidence type="ECO:0000313" key="1">
    <source>
        <dbReference type="EMBL" id="MED6127732.1"/>
    </source>
</evidence>
<protein>
    <submittedName>
        <fullName evidence="1">Uncharacterized protein</fullName>
    </submittedName>
</protein>
<gene>
    <name evidence="1" type="ORF">PIB30_090921</name>
</gene>
<sequence length="144" mass="15951">MVHAKIAAKIKICLIERGVGKRLIGTGLRPQLRLRTLSWSLTGDRAEELFDKDIMGIFKHLRELLEHGDGPTRAIIKAQAKEIKRLKGVLGDHATIIGILWRRYTAGKERPLTFIEVYGSDEKHISSKSVASSDALGKGNGARI</sequence>